<keyword evidence="19" id="KW-1185">Reference proteome</keyword>
<comment type="caution">
    <text evidence="18">The sequence shown here is derived from an EMBL/GenBank/DDBJ whole genome shotgun (WGS) entry which is preliminary data.</text>
</comment>
<feature type="binding site" evidence="15">
    <location>
        <begin position="37"/>
        <end position="44"/>
    </location>
    <ligand>
        <name>ATP</name>
        <dbReference type="ChEBI" id="CHEBI:30616"/>
    </ligand>
</feature>
<comment type="catalytic activity">
    <reaction evidence="11">
        <text>Couples ATP hydrolysis with the unwinding of duplex DNA by translocating in the 3'-5' direction.</text>
        <dbReference type="EC" id="5.6.2.4"/>
    </reaction>
</comment>
<dbReference type="Pfam" id="PF12705">
    <property type="entry name" value="PDDEXK_1"/>
    <property type="match status" value="1"/>
</dbReference>
<keyword evidence="6" id="KW-0269">Exonuclease</keyword>
<dbReference type="Pfam" id="PF00580">
    <property type="entry name" value="UvrD-helicase"/>
    <property type="match status" value="1"/>
</dbReference>
<dbReference type="InterPro" id="IPR011604">
    <property type="entry name" value="PDDEXK-like_dom_sf"/>
</dbReference>
<evidence type="ECO:0000259" key="17">
    <source>
        <dbReference type="PROSITE" id="PS51217"/>
    </source>
</evidence>
<keyword evidence="3" id="KW-0227">DNA damage</keyword>
<protein>
    <recommendedName>
        <fullName evidence="12">DNA 3'-5' helicase</fullName>
        <ecNumber evidence="12">5.6.2.4</ecNumber>
    </recommendedName>
    <alternativeName>
        <fullName evidence="13">DNA 3'-5' helicase II</fullName>
    </alternativeName>
</protein>
<name>A0A9X4LF40_9BURK</name>
<keyword evidence="5 15" id="KW-0347">Helicase</keyword>
<evidence type="ECO:0000256" key="7">
    <source>
        <dbReference type="ARBA" id="ARBA00022840"/>
    </source>
</evidence>
<dbReference type="PANTHER" id="PTHR11070">
    <property type="entry name" value="UVRD / RECB / PCRA DNA HELICASE FAMILY MEMBER"/>
    <property type="match status" value="1"/>
</dbReference>
<dbReference type="GO" id="GO:0003677">
    <property type="term" value="F:DNA binding"/>
    <property type="evidence" value="ECO:0007669"/>
    <property type="project" value="UniProtKB-KW"/>
</dbReference>
<keyword evidence="2 15" id="KW-0547">Nucleotide-binding</keyword>
<gene>
    <name evidence="18" type="ORF">EXJ73_05010</name>
</gene>
<dbReference type="GO" id="GO:0004527">
    <property type="term" value="F:exonuclease activity"/>
    <property type="evidence" value="ECO:0007669"/>
    <property type="project" value="UniProtKB-KW"/>
</dbReference>
<dbReference type="PROSITE" id="PS51217">
    <property type="entry name" value="UVRD_HELICASE_CTER"/>
    <property type="match status" value="1"/>
</dbReference>
<evidence type="ECO:0000256" key="4">
    <source>
        <dbReference type="ARBA" id="ARBA00022801"/>
    </source>
</evidence>
<evidence type="ECO:0000256" key="15">
    <source>
        <dbReference type="PROSITE-ProRule" id="PRU00560"/>
    </source>
</evidence>
<evidence type="ECO:0000259" key="16">
    <source>
        <dbReference type="PROSITE" id="PS51198"/>
    </source>
</evidence>
<evidence type="ECO:0000256" key="14">
    <source>
        <dbReference type="ARBA" id="ARBA00048988"/>
    </source>
</evidence>
<keyword evidence="9" id="KW-0234">DNA repair</keyword>
<dbReference type="Gene3D" id="3.90.320.10">
    <property type="match status" value="1"/>
</dbReference>
<dbReference type="PANTHER" id="PTHR11070:SF2">
    <property type="entry name" value="ATP-DEPENDENT DNA HELICASE SRS2"/>
    <property type="match status" value="1"/>
</dbReference>
<dbReference type="SUPFAM" id="SSF52540">
    <property type="entry name" value="P-loop containing nucleoside triphosphate hydrolases"/>
    <property type="match status" value="1"/>
</dbReference>
<dbReference type="GO" id="GO:0043138">
    <property type="term" value="F:3'-5' DNA helicase activity"/>
    <property type="evidence" value="ECO:0007669"/>
    <property type="project" value="UniProtKB-EC"/>
</dbReference>
<accession>A0A9X4LF40</accession>
<dbReference type="Gene3D" id="3.40.50.300">
    <property type="entry name" value="P-loop containing nucleotide triphosphate hydrolases"/>
    <property type="match status" value="3"/>
</dbReference>
<proteinExistence type="predicted"/>
<evidence type="ECO:0000256" key="10">
    <source>
        <dbReference type="ARBA" id="ARBA00023235"/>
    </source>
</evidence>
<evidence type="ECO:0000256" key="9">
    <source>
        <dbReference type="ARBA" id="ARBA00023204"/>
    </source>
</evidence>
<feature type="domain" description="UvrD-like helicase ATP-binding" evidence="16">
    <location>
        <begin position="16"/>
        <end position="465"/>
    </location>
</feature>
<dbReference type="EMBL" id="SGUG01000006">
    <property type="protein sequence ID" value="MDG0861831.1"/>
    <property type="molecule type" value="Genomic_DNA"/>
</dbReference>
<dbReference type="Gene3D" id="1.10.486.10">
    <property type="entry name" value="PCRA, domain 4"/>
    <property type="match status" value="1"/>
</dbReference>
<evidence type="ECO:0000256" key="6">
    <source>
        <dbReference type="ARBA" id="ARBA00022839"/>
    </source>
</evidence>
<evidence type="ECO:0000313" key="19">
    <source>
        <dbReference type="Proteomes" id="UP001152766"/>
    </source>
</evidence>
<dbReference type="GO" id="GO:0000725">
    <property type="term" value="P:recombinational repair"/>
    <property type="evidence" value="ECO:0007669"/>
    <property type="project" value="TreeGrafter"/>
</dbReference>
<dbReference type="InterPro" id="IPR027417">
    <property type="entry name" value="P-loop_NTPase"/>
</dbReference>
<dbReference type="GO" id="GO:0005524">
    <property type="term" value="F:ATP binding"/>
    <property type="evidence" value="ECO:0007669"/>
    <property type="project" value="UniProtKB-UniRule"/>
</dbReference>
<dbReference type="InterPro" id="IPR000212">
    <property type="entry name" value="DNA_helicase_UvrD/REP"/>
</dbReference>
<keyword evidence="7 15" id="KW-0067">ATP-binding</keyword>
<dbReference type="EC" id="5.6.2.4" evidence="12"/>
<evidence type="ECO:0000256" key="3">
    <source>
        <dbReference type="ARBA" id="ARBA00022763"/>
    </source>
</evidence>
<dbReference type="InterPro" id="IPR038726">
    <property type="entry name" value="PDDEXK_AddAB-type"/>
</dbReference>
<evidence type="ECO:0000256" key="5">
    <source>
        <dbReference type="ARBA" id="ARBA00022806"/>
    </source>
</evidence>
<comment type="catalytic activity">
    <reaction evidence="14">
        <text>ATP + H2O = ADP + phosphate + H(+)</text>
        <dbReference type="Rhea" id="RHEA:13065"/>
        <dbReference type="ChEBI" id="CHEBI:15377"/>
        <dbReference type="ChEBI" id="CHEBI:15378"/>
        <dbReference type="ChEBI" id="CHEBI:30616"/>
        <dbReference type="ChEBI" id="CHEBI:43474"/>
        <dbReference type="ChEBI" id="CHEBI:456216"/>
        <dbReference type="EC" id="5.6.2.4"/>
    </reaction>
</comment>
<dbReference type="InterPro" id="IPR014016">
    <property type="entry name" value="UvrD-like_ATP-bd"/>
</dbReference>
<keyword evidence="1" id="KW-0540">Nuclease</keyword>
<evidence type="ECO:0000256" key="12">
    <source>
        <dbReference type="ARBA" id="ARBA00034808"/>
    </source>
</evidence>
<dbReference type="AlphaFoldDB" id="A0A9X4LF40"/>
<dbReference type="GO" id="GO:0033202">
    <property type="term" value="C:DNA helicase complex"/>
    <property type="evidence" value="ECO:0007669"/>
    <property type="project" value="TreeGrafter"/>
</dbReference>
<dbReference type="Pfam" id="PF13361">
    <property type="entry name" value="UvrD_C"/>
    <property type="match status" value="1"/>
</dbReference>
<dbReference type="InterPro" id="IPR014017">
    <property type="entry name" value="DNA_helicase_UvrD-like_C"/>
</dbReference>
<evidence type="ECO:0000256" key="2">
    <source>
        <dbReference type="ARBA" id="ARBA00022741"/>
    </source>
</evidence>
<keyword evidence="8" id="KW-0238">DNA-binding</keyword>
<reference evidence="18" key="1">
    <citation type="submission" date="2019-02" db="EMBL/GenBank/DDBJ databases">
        <title>Draft genome of the type strain Pelomonas aquatica CCUG 52575T.</title>
        <authorList>
            <person name="Gomila M."/>
            <person name="Lalucat J."/>
        </authorList>
    </citation>
    <scope>NUCLEOTIDE SEQUENCE</scope>
    <source>
        <strain evidence="18">CCUG 52575</strain>
    </source>
</reference>
<dbReference type="Proteomes" id="UP001152766">
    <property type="component" value="Unassembled WGS sequence"/>
</dbReference>
<evidence type="ECO:0000256" key="1">
    <source>
        <dbReference type="ARBA" id="ARBA00022722"/>
    </source>
</evidence>
<organism evidence="18 19">
    <name type="scientific">Pelomonas aquatica</name>
    <dbReference type="NCBI Taxonomy" id="431058"/>
    <lineage>
        <taxon>Bacteria</taxon>
        <taxon>Pseudomonadati</taxon>
        <taxon>Pseudomonadota</taxon>
        <taxon>Betaproteobacteria</taxon>
        <taxon>Burkholderiales</taxon>
        <taxon>Sphaerotilaceae</taxon>
        <taxon>Roseateles</taxon>
    </lineage>
</organism>
<evidence type="ECO:0000256" key="11">
    <source>
        <dbReference type="ARBA" id="ARBA00034617"/>
    </source>
</evidence>
<dbReference type="PROSITE" id="PS51198">
    <property type="entry name" value="UVRD_HELICASE_ATP_BIND"/>
    <property type="match status" value="1"/>
</dbReference>
<keyword evidence="10" id="KW-0413">Isomerase</keyword>
<evidence type="ECO:0000256" key="8">
    <source>
        <dbReference type="ARBA" id="ARBA00023125"/>
    </source>
</evidence>
<dbReference type="RefSeq" id="WP_268150198.1">
    <property type="nucleotide sequence ID" value="NZ_JAPPUW010000008.1"/>
</dbReference>
<keyword evidence="4 15" id="KW-0378">Hydrolase</keyword>
<dbReference type="GO" id="GO:0005829">
    <property type="term" value="C:cytosol"/>
    <property type="evidence" value="ECO:0007669"/>
    <property type="project" value="TreeGrafter"/>
</dbReference>
<evidence type="ECO:0000313" key="18">
    <source>
        <dbReference type="EMBL" id="MDG0861831.1"/>
    </source>
</evidence>
<feature type="domain" description="UvrD-like helicase C-terminal" evidence="17">
    <location>
        <begin position="502"/>
        <end position="780"/>
    </location>
</feature>
<sequence>MTELAPDLAYWADGHRIPRERFYALACDPARSIVVEACAGAGKTWMLVSRILRALLAGAEPQQIVAITFTRKAAGEMRQRLAEWLAEFAQAPEAEQLAALRQRGIAADAAVALRPRLAALQTELLRAGRAVEVRTFHGWFSQLLRAAPLAFLQGLGLAPELQLVEDEEELMPTLWRRFHVAVLADAALRADFQALTQSRGRYNLREWLLGAFAKRVELRLAEAAGVLEGSLPGAVELLGTTPEQFFGHLREPLLALARQLGAAKGKKAQDAAVALEQAGDFDAAFAALFTLKGEPRKLGVDSADFDELCGELLHLRAAIVQQRAADEHAAMRRLALVLVDAFEVLKRERGLVDMNDLERGALALLGDAQTAGWVQQRLDAQLRHLLIDEFQDTSPLQWQALHGWLQAYAGAGGGAAPSVFIVGDPKQSIYRFRRADPRVFAAAQDFVCEGLGGVRLACDHTRRNAPEVLAAVNAAFDGAQRAGAYEGFRLHTTEVAEVDELAGLWALDAEVSAAPPAAEADPLRWRPSLTEARHEAEVSRRAPECERVCAAIVGLLRERPELKPGDVFVLARKRDPLRQLSAALTAAGVPHAAPEEQPLAAQPDVADLLALLDVLASPGHDLSLARALRSPLFGASEADLLALAEAAGTAEWLGRPPAERRGWWDALQDLASPSPALARAQALLRGWAAQARLRTPHELLDRIVQEGELLPRIAAAVPAADAAVRLQGVQALLHAALELDGGRYAQLYGFVRALKSRPIKFVPAAALDAVQLLTIHGAKGLEAEVVLLLDTDAAPPKAETLGLLLDWPVGRPAPRRAAFLASEARPPPSLQALVDDERREREREELNGLYVALTRARRALVLSHTPGRSQATSWWERLQPLARPWPFALDSGARTDAAAPRLAPLPRWQPPAAPPAREGAARSERQARVGEALHRVLEWVSAPGQTQPLEVLLAASAQAFGLDAKAREQHEQAARAILASPDCRPFFDPAELLWAGNEVAVGQDGEDQRIDRLVQRRDGSWWVLDYKLGATPEREPAYLEQMRGYVAAVQALQPGEAVRAALISGTGRFVPVS</sequence>
<evidence type="ECO:0000256" key="13">
    <source>
        <dbReference type="ARBA" id="ARBA00034923"/>
    </source>
</evidence>